<dbReference type="AlphaFoldDB" id="A0AAN7N3B6"/>
<evidence type="ECO:0000313" key="1">
    <source>
        <dbReference type="EMBL" id="KAK4816986.1"/>
    </source>
</evidence>
<sequence length="92" mass="10034">MLVANETVATEICPGPIRDAAKELESRGVVAQIHSPVNNPRSLSIHEEEYNTPKATCLKDGSPIAPSSVTDLYKRFRKSTVPQVTCRISLIS</sequence>
<evidence type="ECO:0000313" key="2">
    <source>
        <dbReference type="Proteomes" id="UP001333110"/>
    </source>
</evidence>
<reference evidence="1 2" key="1">
    <citation type="journal article" date="2023" name="J. Hered.">
        <title>Chromosome-level genome of the wood stork (Mycteria americana) provides insight into avian chromosome evolution.</title>
        <authorList>
            <person name="Flamio R. Jr."/>
            <person name="Ramstad K.M."/>
        </authorList>
    </citation>
    <scope>NUCLEOTIDE SEQUENCE [LARGE SCALE GENOMIC DNA]</scope>
    <source>
        <strain evidence="1">JAX WOST 10</strain>
    </source>
</reference>
<name>A0AAN7N3B6_MYCAM</name>
<protein>
    <submittedName>
        <fullName evidence="1">Uncharacterized protein</fullName>
    </submittedName>
</protein>
<organism evidence="1 2">
    <name type="scientific">Mycteria americana</name>
    <name type="common">Wood stork</name>
    <dbReference type="NCBI Taxonomy" id="33587"/>
    <lineage>
        <taxon>Eukaryota</taxon>
        <taxon>Metazoa</taxon>
        <taxon>Chordata</taxon>
        <taxon>Craniata</taxon>
        <taxon>Vertebrata</taxon>
        <taxon>Euteleostomi</taxon>
        <taxon>Archelosauria</taxon>
        <taxon>Archosauria</taxon>
        <taxon>Dinosauria</taxon>
        <taxon>Saurischia</taxon>
        <taxon>Theropoda</taxon>
        <taxon>Coelurosauria</taxon>
        <taxon>Aves</taxon>
        <taxon>Neognathae</taxon>
        <taxon>Neoaves</taxon>
        <taxon>Aequornithes</taxon>
        <taxon>Ciconiiformes</taxon>
        <taxon>Ciconiidae</taxon>
        <taxon>Mycteria</taxon>
    </lineage>
</organism>
<proteinExistence type="predicted"/>
<dbReference type="EMBL" id="JAUNZN010000009">
    <property type="protein sequence ID" value="KAK4816986.1"/>
    <property type="molecule type" value="Genomic_DNA"/>
</dbReference>
<comment type="caution">
    <text evidence="1">The sequence shown here is derived from an EMBL/GenBank/DDBJ whole genome shotgun (WGS) entry which is preliminary data.</text>
</comment>
<keyword evidence="2" id="KW-1185">Reference proteome</keyword>
<dbReference type="Proteomes" id="UP001333110">
    <property type="component" value="Unassembled WGS sequence"/>
</dbReference>
<accession>A0AAN7N3B6</accession>
<gene>
    <name evidence="1" type="ORF">QYF61_025906</name>
</gene>